<dbReference type="AlphaFoldDB" id="A0A830EE89"/>
<comment type="caution">
    <text evidence="1">The sequence shown here is derived from an EMBL/GenBank/DDBJ whole genome shotgun (WGS) entry which is preliminary data.</text>
</comment>
<organism evidence="1 2">
    <name type="scientific">Halobellus salinus</name>
    <dbReference type="NCBI Taxonomy" id="931585"/>
    <lineage>
        <taxon>Archaea</taxon>
        <taxon>Methanobacteriati</taxon>
        <taxon>Methanobacteriota</taxon>
        <taxon>Stenosarchaea group</taxon>
        <taxon>Halobacteria</taxon>
        <taxon>Halobacteriales</taxon>
        <taxon>Haloferacaceae</taxon>
        <taxon>Halobellus</taxon>
    </lineage>
</organism>
<evidence type="ECO:0000313" key="1">
    <source>
        <dbReference type="EMBL" id="GGJ17026.1"/>
    </source>
</evidence>
<dbReference type="EMBL" id="BMOC01000030">
    <property type="protein sequence ID" value="GGJ17026.1"/>
    <property type="molecule type" value="Genomic_DNA"/>
</dbReference>
<dbReference type="RefSeq" id="WP_188788625.1">
    <property type="nucleotide sequence ID" value="NZ_BMOC01000030.1"/>
</dbReference>
<accession>A0A830EE89</accession>
<reference evidence="1" key="1">
    <citation type="journal article" date="2014" name="Int. J. Syst. Evol. Microbiol.">
        <title>Complete genome sequence of Corynebacterium casei LMG S-19264T (=DSM 44701T), isolated from a smear-ripened cheese.</title>
        <authorList>
            <consortium name="US DOE Joint Genome Institute (JGI-PGF)"/>
            <person name="Walter F."/>
            <person name="Albersmeier A."/>
            <person name="Kalinowski J."/>
            <person name="Ruckert C."/>
        </authorList>
    </citation>
    <scope>NUCLEOTIDE SEQUENCE</scope>
    <source>
        <strain evidence="1">JCM 14359</strain>
    </source>
</reference>
<keyword evidence="2" id="KW-1185">Reference proteome</keyword>
<dbReference type="Proteomes" id="UP000653099">
    <property type="component" value="Unassembled WGS sequence"/>
</dbReference>
<name>A0A830EE89_9EURY</name>
<sequence length="52" mass="5814">MYGADLQAISTVGADEYAVGENVIRINGDDYGLFMALSLKQSKYRVSIHFER</sequence>
<protein>
    <submittedName>
        <fullName evidence="1">Uncharacterized protein</fullName>
    </submittedName>
</protein>
<reference evidence="1" key="2">
    <citation type="submission" date="2020-09" db="EMBL/GenBank/DDBJ databases">
        <authorList>
            <person name="Sun Q."/>
            <person name="Ohkuma M."/>
        </authorList>
    </citation>
    <scope>NUCLEOTIDE SEQUENCE</scope>
    <source>
        <strain evidence="1">JCM 14359</strain>
    </source>
</reference>
<evidence type="ECO:0000313" key="2">
    <source>
        <dbReference type="Proteomes" id="UP000653099"/>
    </source>
</evidence>
<proteinExistence type="predicted"/>
<gene>
    <name evidence="1" type="ORF">GCM10008995_28660</name>
</gene>